<dbReference type="SMART" id="SM00100">
    <property type="entry name" value="cNMP"/>
    <property type="match status" value="1"/>
</dbReference>
<dbReference type="InterPro" id="IPR018490">
    <property type="entry name" value="cNMP-bd_dom_sf"/>
</dbReference>
<feature type="compositionally biased region" description="Low complexity" evidence="1">
    <location>
        <begin position="606"/>
        <end position="617"/>
    </location>
</feature>
<evidence type="ECO:0000313" key="3">
    <source>
        <dbReference type="EMBL" id="KAK9818060.1"/>
    </source>
</evidence>
<feature type="region of interest" description="Disordered" evidence="1">
    <location>
        <begin position="1"/>
        <end position="25"/>
    </location>
</feature>
<dbReference type="InterPro" id="IPR014710">
    <property type="entry name" value="RmlC-like_jellyroll"/>
</dbReference>
<feature type="compositionally biased region" description="Basic residues" evidence="1">
    <location>
        <begin position="595"/>
        <end position="605"/>
    </location>
</feature>
<organism evidence="3 4">
    <name type="scientific">[Myrmecia] bisecta</name>
    <dbReference type="NCBI Taxonomy" id="41462"/>
    <lineage>
        <taxon>Eukaryota</taxon>
        <taxon>Viridiplantae</taxon>
        <taxon>Chlorophyta</taxon>
        <taxon>core chlorophytes</taxon>
        <taxon>Trebouxiophyceae</taxon>
        <taxon>Trebouxiales</taxon>
        <taxon>Trebouxiaceae</taxon>
        <taxon>Myrmecia</taxon>
    </lineage>
</organism>
<evidence type="ECO:0000313" key="4">
    <source>
        <dbReference type="Proteomes" id="UP001489004"/>
    </source>
</evidence>
<sequence>MSAKPTPRQTLHDAVSRGGSLGMAGRTLHKRNSMFNPVHVPVHMVNKAGVDGKKPDSARANAPSGAAAAATGGNIASIMQWAVKAGNGSGSVGNDAAADGPPPPAGLKARWGMATSKLLAKEAARKIKTAAKLKALQRTPQHMIINRMRLLMDRIRPPPNASPEDRPGSQNSTAPRPGPGGADAAEAAAAAAAGGAPQGPGAPAANAKRRGSSEARRGSSGTHLQGAANPAVAKLRAEPPARPGTPVADQISAVEEMSVILCYLNPFLAKMAEDARMQLCNFVQYEEISREKVVYSQGDDPQKFYLILNGIVEVATRRLGHRSKTVKKKGETFAETCLLTGEPSTETITTYSKCIFLTVAKQDFLGVLEPYLLQEKRAIVDFLTGYVGVLEDAPRGLLTALAQHIQIQDHPADKDFELINEDCLYFIRAGTCNLLSAERHTVTEGASADAGDGISQHAMSQSGPLAKVELRDGRVIGTLGRVDQRTSRKVLVAARQLSVLEPGMYFGGGDLLLGEGDLQTALSVTAITPVQLYAISLAVFAKLATPELLQAMRDELCFEMTYFHGRAGLTAPDVVVGHPTALLAQKATEEAALQRKGKSKRRRGTRSSLTGGTAAAGKPADQPGDHGLGSRVAKAVRHYTSMQAHTSDETAGDARRKRVLGDKEDEDAAAVDAATTYHNGTAAERYWASPGSEPPKKQNMVSLLGQIFPEGIAPLAEKVERQERQDTVRREALVARASLPPMPGLDLLRHVSSLASVMDDIIKQTPRGTIISGATAPASGALAGQLLSAEISEFKTARKLAQAGGLAASGSGTIAPSSARSSEAGAAMRATGGPAKESIDGARPQPAASADQRAAPAPGDPPAVPSLKLGGLQPHSGRLGVALSDRTGLDASVGARLASSLQRYAMVPGVDAPRASHRKHYSAGEKLAAALIWEASSGRHPSPHLRQVMTYGEIRQKKQDSMRGDPVAIDQRELERLLAAFHPKKQ</sequence>
<dbReference type="InterPro" id="IPR000595">
    <property type="entry name" value="cNMP-bd_dom"/>
</dbReference>
<comment type="caution">
    <text evidence="3">The sequence shown here is derived from an EMBL/GenBank/DDBJ whole genome shotgun (WGS) entry which is preliminary data.</text>
</comment>
<keyword evidence="4" id="KW-1185">Reference proteome</keyword>
<accession>A0AAW1QAN0</accession>
<dbReference type="Gene3D" id="2.60.120.10">
    <property type="entry name" value="Jelly Rolls"/>
    <property type="match status" value="2"/>
</dbReference>
<feature type="region of interest" description="Disordered" evidence="1">
    <location>
        <begin position="642"/>
        <end position="666"/>
    </location>
</feature>
<protein>
    <recommendedName>
        <fullName evidence="2">Cyclic nucleotide-binding domain-containing protein</fullName>
    </recommendedName>
</protein>
<proteinExistence type="predicted"/>
<dbReference type="CDD" id="cd00038">
    <property type="entry name" value="CAP_ED"/>
    <property type="match status" value="1"/>
</dbReference>
<name>A0AAW1QAN0_9CHLO</name>
<evidence type="ECO:0000256" key="1">
    <source>
        <dbReference type="SAM" id="MobiDB-lite"/>
    </source>
</evidence>
<feature type="compositionally biased region" description="Basic and acidic residues" evidence="1">
    <location>
        <begin position="646"/>
        <end position="662"/>
    </location>
</feature>
<dbReference type="SUPFAM" id="SSF51206">
    <property type="entry name" value="cAMP-binding domain-like"/>
    <property type="match status" value="2"/>
</dbReference>
<feature type="region of interest" description="Disordered" evidence="1">
    <location>
        <begin position="89"/>
        <end position="109"/>
    </location>
</feature>
<dbReference type="PROSITE" id="PS50042">
    <property type="entry name" value="CNMP_BINDING_3"/>
    <property type="match status" value="2"/>
</dbReference>
<feature type="compositionally biased region" description="Low complexity" evidence="1">
    <location>
        <begin position="842"/>
        <end position="857"/>
    </location>
</feature>
<reference evidence="3 4" key="1">
    <citation type="journal article" date="2024" name="Nat. Commun.">
        <title>Phylogenomics reveals the evolutionary origins of lichenization in chlorophyte algae.</title>
        <authorList>
            <person name="Puginier C."/>
            <person name="Libourel C."/>
            <person name="Otte J."/>
            <person name="Skaloud P."/>
            <person name="Haon M."/>
            <person name="Grisel S."/>
            <person name="Petersen M."/>
            <person name="Berrin J.G."/>
            <person name="Delaux P.M."/>
            <person name="Dal Grande F."/>
            <person name="Keller J."/>
        </authorList>
    </citation>
    <scope>NUCLEOTIDE SEQUENCE [LARGE SCALE GENOMIC DNA]</scope>
    <source>
        <strain evidence="3 4">SAG 2043</strain>
    </source>
</reference>
<feature type="region of interest" description="Disordered" evidence="1">
    <location>
        <begin position="587"/>
        <end position="629"/>
    </location>
</feature>
<feature type="domain" description="Cyclic nucleotide-binding" evidence="2">
    <location>
        <begin position="267"/>
        <end position="385"/>
    </location>
</feature>
<dbReference type="Proteomes" id="UP001489004">
    <property type="component" value="Unassembled WGS sequence"/>
</dbReference>
<dbReference type="EMBL" id="JALJOR010000004">
    <property type="protein sequence ID" value="KAK9818060.1"/>
    <property type="molecule type" value="Genomic_DNA"/>
</dbReference>
<evidence type="ECO:0000259" key="2">
    <source>
        <dbReference type="PROSITE" id="PS50042"/>
    </source>
</evidence>
<dbReference type="Pfam" id="PF00027">
    <property type="entry name" value="cNMP_binding"/>
    <property type="match status" value="1"/>
</dbReference>
<dbReference type="AlphaFoldDB" id="A0AAW1QAN0"/>
<feature type="region of interest" description="Disordered" evidence="1">
    <location>
        <begin position="154"/>
        <end position="232"/>
    </location>
</feature>
<gene>
    <name evidence="3" type="ORF">WJX72_006426</name>
</gene>
<dbReference type="PANTHER" id="PTHR23011">
    <property type="entry name" value="CYCLIC NUCLEOTIDE-BINDING DOMAIN CONTAINING PROTEIN"/>
    <property type="match status" value="1"/>
</dbReference>
<feature type="domain" description="Cyclic nucleotide-binding" evidence="2">
    <location>
        <begin position="480"/>
        <end position="543"/>
    </location>
</feature>
<feature type="compositionally biased region" description="Low complexity" evidence="1">
    <location>
        <begin position="182"/>
        <end position="206"/>
    </location>
</feature>
<feature type="region of interest" description="Disordered" evidence="1">
    <location>
        <begin position="805"/>
        <end position="871"/>
    </location>
</feature>
<dbReference type="PANTHER" id="PTHR23011:SF28">
    <property type="entry name" value="CYCLIC NUCLEOTIDE-BINDING DOMAIN CONTAINING PROTEIN"/>
    <property type="match status" value="1"/>
</dbReference>